<dbReference type="Proteomes" id="UP001054945">
    <property type="component" value="Unassembled WGS sequence"/>
</dbReference>
<proteinExistence type="predicted"/>
<reference evidence="1 2" key="1">
    <citation type="submission" date="2021-06" db="EMBL/GenBank/DDBJ databases">
        <title>Caerostris extrusa draft genome.</title>
        <authorList>
            <person name="Kono N."/>
            <person name="Arakawa K."/>
        </authorList>
    </citation>
    <scope>NUCLEOTIDE SEQUENCE [LARGE SCALE GENOMIC DNA]</scope>
</reference>
<accession>A0AAV4XZZ3</accession>
<name>A0AAV4XZZ3_CAEEX</name>
<evidence type="ECO:0000313" key="2">
    <source>
        <dbReference type="Proteomes" id="UP001054945"/>
    </source>
</evidence>
<keyword evidence="2" id="KW-1185">Reference proteome</keyword>
<protein>
    <submittedName>
        <fullName evidence="1">Uncharacterized protein</fullName>
    </submittedName>
</protein>
<evidence type="ECO:0000313" key="1">
    <source>
        <dbReference type="EMBL" id="GIY99629.1"/>
    </source>
</evidence>
<organism evidence="1 2">
    <name type="scientific">Caerostris extrusa</name>
    <name type="common">Bark spider</name>
    <name type="synonym">Caerostris bankana</name>
    <dbReference type="NCBI Taxonomy" id="172846"/>
    <lineage>
        <taxon>Eukaryota</taxon>
        <taxon>Metazoa</taxon>
        <taxon>Ecdysozoa</taxon>
        <taxon>Arthropoda</taxon>
        <taxon>Chelicerata</taxon>
        <taxon>Arachnida</taxon>
        <taxon>Araneae</taxon>
        <taxon>Araneomorphae</taxon>
        <taxon>Entelegynae</taxon>
        <taxon>Araneoidea</taxon>
        <taxon>Araneidae</taxon>
        <taxon>Caerostris</taxon>
    </lineage>
</organism>
<dbReference type="AlphaFoldDB" id="A0AAV4XZZ3"/>
<sequence length="97" mass="10946">MERLSVQAVIEYFFLNCYSSQTNLHKTMPTCSAGLLWLIDCLSRRMAGMLLPGALNGPYRIPLSLTWGMDGWLDSTDLILLLSFGYNKSRSLDCYGE</sequence>
<gene>
    <name evidence="1" type="ORF">CEXT_269671</name>
</gene>
<dbReference type="EMBL" id="BPLR01018443">
    <property type="protein sequence ID" value="GIY99629.1"/>
    <property type="molecule type" value="Genomic_DNA"/>
</dbReference>
<comment type="caution">
    <text evidence="1">The sequence shown here is derived from an EMBL/GenBank/DDBJ whole genome shotgun (WGS) entry which is preliminary data.</text>
</comment>